<dbReference type="InterPro" id="IPR001002">
    <property type="entry name" value="Chitin-bd_1"/>
</dbReference>
<feature type="region of interest" description="Disordered" evidence="3">
    <location>
        <begin position="175"/>
        <end position="301"/>
    </location>
</feature>
<gene>
    <name evidence="6" type="ORF">LY90DRAFT_707775</name>
</gene>
<evidence type="ECO:0000256" key="1">
    <source>
        <dbReference type="ARBA" id="ARBA00022669"/>
    </source>
</evidence>
<dbReference type="AlphaFoldDB" id="A0A1Y2ADR1"/>
<sequence length="353" mass="39384">MRLFTRILSLISISVALSCHIKYPDECKEEMNEYYDCKYGDSDFYFSEKCQNYFEKHFDLLPKCKSVLTPEEISCETSNHLASYGSTILSVEGVDEDGKECLIVSALNEEYDEKEDYEKKILVAAKNTCGSKKCVNAAIKGFSKKYEAKKKDWEIETDEFYEELLKILKSCDATESKDTTPKKNDSEVKKTKTEKSEKTTITKKADNKKVTTIKNNNNKKNTTTKAKASASKKNTITKKTTTSKKVNVDKKVTSSKKVNNTKKTTTSKKVNVDKKVTSSKKVNNSKNSKVSKKVTKTTGKAKSASNVKISTKGMCGKKYGKCPNGQCCSKYGYCGKTSAYCGAGCQSEFGKCN</sequence>
<dbReference type="STRING" id="1754190.A0A1Y2ADR1"/>
<keyword evidence="4" id="KW-0732">Signal</keyword>
<dbReference type="InterPro" id="IPR018371">
    <property type="entry name" value="Chitin-binding_1_CS"/>
</dbReference>
<proteinExistence type="predicted"/>
<name>A0A1Y2ADR1_9FUNG</name>
<feature type="domain" description="Chitin-binding type-1" evidence="5">
    <location>
        <begin position="312"/>
        <end position="353"/>
    </location>
</feature>
<feature type="compositionally biased region" description="Low complexity" evidence="3">
    <location>
        <begin position="255"/>
        <end position="269"/>
    </location>
</feature>
<keyword evidence="7" id="KW-1185">Reference proteome</keyword>
<feature type="chain" id="PRO_5012350036" description="Chitin-binding type-1 domain-containing protein" evidence="4">
    <location>
        <begin position="19"/>
        <end position="353"/>
    </location>
</feature>
<feature type="disulfide bond" evidence="2">
    <location>
        <begin position="322"/>
        <end position="334"/>
    </location>
</feature>
<dbReference type="Pfam" id="PF00187">
    <property type="entry name" value="Chitin_bind_1"/>
    <property type="match status" value="1"/>
</dbReference>
<accession>A0A1Y2ADR1</accession>
<dbReference type="SMART" id="SM00270">
    <property type="entry name" value="ChtBD1"/>
    <property type="match status" value="1"/>
</dbReference>
<comment type="caution">
    <text evidence="6">The sequence shown here is derived from an EMBL/GenBank/DDBJ whole genome shotgun (WGS) entry which is preliminary data.</text>
</comment>
<evidence type="ECO:0000256" key="2">
    <source>
        <dbReference type="PROSITE-ProRule" id="PRU00261"/>
    </source>
</evidence>
<feature type="compositionally biased region" description="Basic and acidic residues" evidence="3">
    <location>
        <begin position="175"/>
        <end position="209"/>
    </location>
</feature>
<dbReference type="EMBL" id="MCOG01000283">
    <property type="protein sequence ID" value="ORY20652.1"/>
    <property type="molecule type" value="Genomic_DNA"/>
</dbReference>
<feature type="compositionally biased region" description="Low complexity" evidence="3">
    <location>
        <begin position="210"/>
        <end position="245"/>
    </location>
</feature>
<dbReference type="InterPro" id="IPR036861">
    <property type="entry name" value="Endochitinase-like_sf"/>
</dbReference>
<evidence type="ECO:0000313" key="6">
    <source>
        <dbReference type="EMBL" id="ORY20652.1"/>
    </source>
</evidence>
<dbReference type="PRINTS" id="PR00451">
    <property type="entry name" value="CHITINBINDNG"/>
</dbReference>
<keyword evidence="2" id="KW-1015">Disulfide bond</keyword>
<protein>
    <recommendedName>
        <fullName evidence="5">Chitin-binding type-1 domain-containing protein</fullName>
    </recommendedName>
</protein>
<evidence type="ECO:0000256" key="4">
    <source>
        <dbReference type="SAM" id="SignalP"/>
    </source>
</evidence>
<dbReference type="Proteomes" id="UP000193920">
    <property type="component" value="Unassembled WGS sequence"/>
</dbReference>
<feature type="disulfide bond" evidence="2">
    <location>
        <begin position="327"/>
        <end position="341"/>
    </location>
</feature>
<organism evidence="6 7">
    <name type="scientific">Neocallimastix californiae</name>
    <dbReference type="NCBI Taxonomy" id="1754190"/>
    <lineage>
        <taxon>Eukaryota</taxon>
        <taxon>Fungi</taxon>
        <taxon>Fungi incertae sedis</taxon>
        <taxon>Chytridiomycota</taxon>
        <taxon>Chytridiomycota incertae sedis</taxon>
        <taxon>Neocallimastigomycetes</taxon>
        <taxon>Neocallimastigales</taxon>
        <taxon>Neocallimastigaceae</taxon>
        <taxon>Neocallimastix</taxon>
    </lineage>
</organism>
<comment type="caution">
    <text evidence="2">Lacks conserved residue(s) required for the propagation of feature annotation.</text>
</comment>
<feature type="compositionally biased region" description="Low complexity" evidence="3">
    <location>
        <begin position="279"/>
        <end position="288"/>
    </location>
</feature>
<dbReference type="CDD" id="cd11618">
    <property type="entry name" value="ChtBD1_1"/>
    <property type="match status" value="1"/>
</dbReference>
<dbReference type="SUPFAM" id="SSF57016">
    <property type="entry name" value="Plant lectins/antimicrobial peptides"/>
    <property type="match status" value="1"/>
</dbReference>
<dbReference type="PROSITE" id="PS00026">
    <property type="entry name" value="CHIT_BIND_I_1"/>
    <property type="match status" value="1"/>
</dbReference>
<feature type="signal peptide" evidence="4">
    <location>
        <begin position="1"/>
        <end position="18"/>
    </location>
</feature>
<evidence type="ECO:0000256" key="3">
    <source>
        <dbReference type="SAM" id="MobiDB-lite"/>
    </source>
</evidence>
<dbReference type="Gene3D" id="3.30.60.10">
    <property type="entry name" value="Endochitinase-like"/>
    <property type="match status" value="1"/>
</dbReference>
<dbReference type="PROSITE" id="PS50941">
    <property type="entry name" value="CHIT_BIND_I_2"/>
    <property type="match status" value="1"/>
</dbReference>
<evidence type="ECO:0000259" key="5">
    <source>
        <dbReference type="PROSITE" id="PS50941"/>
    </source>
</evidence>
<evidence type="ECO:0000313" key="7">
    <source>
        <dbReference type="Proteomes" id="UP000193920"/>
    </source>
</evidence>
<reference evidence="6 7" key="1">
    <citation type="submission" date="2016-08" db="EMBL/GenBank/DDBJ databases">
        <title>A Parts List for Fungal Cellulosomes Revealed by Comparative Genomics.</title>
        <authorList>
            <consortium name="DOE Joint Genome Institute"/>
            <person name="Haitjema C.H."/>
            <person name="Gilmore S.P."/>
            <person name="Henske J.K."/>
            <person name="Solomon K.V."/>
            <person name="De Groot R."/>
            <person name="Kuo A."/>
            <person name="Mondo S.J."/>
            <person name="Salamov A.A."/>
            <person name="Labutti K."/>
            <person name="Zhao Z."/>
            <person name="Chiniquy J."/>
            <person name="Barry K."/>
            <person name="Brewer H.M."/>
            <person name="Purvine S.O."/>
            <person name="Wright A.T."/>
            <person name="Boxma B."/>
            <person name="Van Alen T."/>
            <person name="Hackstein J.H."/>
            <person name="Baker S.E."/>
            <person name="Grigoriev I.V."/>
            <person name="O'Malley M.A."/>
        </authorList>
    </citation>
    <scope>NUCLEOTIDE SEQUENCE [LARGE SCALE GENOMIC DNA]</scope>
    <source>
        <strain evidence="6 7">G1</strain>
    </source>
</reference>
<dbReference type="GO" id="GO:0008061">
    <property type="term" value="F:chitin binding"/>
    <property type="evidence" value="ECO:0007669"/>
    <property type="project" value="UniProtKB-UniRule"/>
</dbReference>
<keyword evidence="1 2" id="KW-0147">Chitin-binding</keyword>
<dbReference type="OrthoDB" id="5985073at2759"/>
<dbReference type="PROSITE" id="PS51257">
    <property type="entry name" value="PROKAR_LIPOPROTEIN"/>
    <property type="match status" value="1"/>
</dbReference>